<dbReference type="Gene3D" id="3.10.260.20">
    <property type="entry name" value="Ski"/>
    <property type="match status" value="1"/>
</dbReference>
<dbReference type="PANTHER" id="PTHR10005:SF25">
    <property type="entry name" value="SNO ONCOGENE, ISOFORM B"/>
    <property type="match status" value="1"/>
</dbReference>
<accession>A0A6G1SDW8</accession>
<dbReference type="GO" id="GO:0000978">
    <property type="term" value="F:RNA polymerase II cis-regulatory region sequence-specific DNA binding"/>
    <property type="evidence" value="ECO:0007669"/>
    <property type="project" value="TreeGrafter"/>
</dbReference>
<feature type="compositionally biased region" description="Low complexity" evidence="2">
    <location>
        <begin position="279"/>
        <end position="288"/>
    </location>
</feature>
<feature type="compositionally biased region" description="Basic and acidic residues" evidence="2">
    <location>
        <begin position="499"/>
        <end position="510"/>
    </location>
</feature>
<gene>
    <name evidence="4" type="primary">ski</name>
    <name evidence="4" type="ORF">g.11645</name>
</gene>
<dbReference type="Pfam" id="PF08782">
    <property type="entry name" value="c-SKI_SMAD_bind"/>
    <property type="match status" value="1"/>
</dbReference>
<evidence type="ECO:0000256" key="2">
    <source>
        <dbReference type="SAM" id="MobiDB-lite"/>
    </source>
</evidence>
<feature type="region of interest" description="Disordered" evidence="2">
    <location>
        <begin position="486"/>
        <end position="510"/>
    </location>
</feature>
<dbReference type="InterPro" id="IPR014890">
    <property type="entry name" value="c-SKI_SMAD4-bd_dom"/>
</dbReference>
<protein>
    <submittedName>
        <fullName evidence="4">Ski oncogene</fullName>
    </submittedName>
</protein>
<feature type="domain" description="c-SKI SMAD4-binding" evidence="3">
    <location>
        <begin position="310"/>
        <end position="406"/>
    </location>
</feature>
<dbReference type="InterPro" id="IPR009061">
    <property type="entry name" value="DNA-bd_dom_put_sf"/>
</dbReference>
<evidence type="ECO:0000259" key="3">
    <source>
        <dbReference type="SMART" id="SM01046"/>
    </source>
</evidence>
<sequence>MSKRALEEATAISDLEKSCLNDEGTFGDNARIKKRLLLDKEHELCGKQHQPIAASPSKHLVKTLSDLPKFVTIENFRVASYEINGEPHLCLPHLLQYIQQEYPLDKVIETFEKIVNNFHSATSKQVEGFIKAIVLPPGATDCPLIRRSDAERVCLVLYDQCSNDHDDDEDDPKSSTAALKHALPGREKAYLHPIQLGSSGEAPKERWVHQAYGEHSIQDCNIRNKISKDEKEEASAHKRTESSNEKNSSDQSIQTDKQSLGTNEEFSSSLDSNNRTSDETSSGSDSSEIFGNLDQNTFLNLARAATSTLMIKVYHRCFGKCNGLYYPMKLKHSESKCIECSECHRLFSPRRFIGHTHKHTEKNVFHWGFNSYNWRYYIYLCRNQDMNVLDEDELLVQLARLKAMPDRNPCESECGNSSLGSKAENIESNTRAIVTSHDRANHIKPTQRIPSKESNNLIAGAALDNRLDLSQSNQPINIVKPTMFETSTSSVGSQPTTSKSDHRAYKQKSDYQRSTFTWPMSQLSTTPLMAGGGGGTGFKMTSEQNTHITNACSSNTLQFPFGDLLSNPLLFSHIHKSIPEYAQFNSRDFNSTQLGLFEAGTKKARPDRISYETSSPQTTSAITNISSNNRFPMTDKLIKQDMFVSSSMAAYLSSRCLDGDLIRDIIEQTLDAIRRSRMLF</sequence>
<comment type="similarity">
    <text evidence="1">Belongs to the SKI family.</text>
</comment>
<dbReference type="GO" id="GO:0005667">
    <property type="term" value="C:transcription regulator complex"/>
    <property type="evidence" value="ECO:0007669"/>
    <property type="project" value="TreeGrafter"/>
</dbReference>
<dbReference type="Gene3D" id="3.10.390.10">
    <property type="entry name" value="SAND domain-like"/>
    <property type="match status" value="1"/>
</dbReference>
<dbReference type="InterPro" id="IPR010919">
    <property type="entry name" value="SAND-like_dom_sf"/>
</dbReference>
<dbReference type="GO" id="GO:0046332">
    <property type="term" value="F:SMAD binding"/>
    <property type="evidence" value="ECO:0007669"/>
    <property type="project" value="InterPro"/>
</dbReference>
<name>A0A6G1SDW8_9ACAR</name>
<reference evidence="4" key="1">
    <citation type="submission" date="2018-10" db="EMBL/GenBank/DDBJ databases">
        <title>Transcriptome assembly of Aceria tosichella (Wheat curl mite) Type 2.</title>
        <authorList>
            <person name="Scully E.D."/>
            <person name="Geib S.M."/>
            <person name="Palmer N.A."/>
            <person name="Gupta A.K."/>
            <person name="Sarath G."/>
            <person name="Tatineni S."/>
        </authorList>
    </citation>
    <scope>NUCLEOTIDE SEQUENCE</scope>
    <source>
        <strain evidence="4">LincolnNE</strain>
    </source>
</reference>
<dbReference type="EMBL" id="GGYP01003362">
    <property type="protein sequence ID" value="MDE48133.1"/>
    <property type="molecule type" value="Transcribed_RNA"/>
</dbReference>
<feature type="compositionally biased region" description="Polar residues" evidence="2">
    <location>
        <begin position="486"/>
        <end position="498"/>
    </location>
</feature>
<feature type="region of interest" description="Disordered" evidence="2">
    <location>
        <begin position="219"/>
        <end position="288"/>
    </location>
</feature>
<evidence type="ECO:0000256" key="1">
    <source>
        <dbReference type="ARBA" id="ARBA00009513"/>
    </source>
</evidence>
<dbReference type="AlphaFoldDB" id="A0A6G1SDW8"/>
<dbReference type="GO" id="GO:0005737">
    <property type="term" value="C:cytoplasm"/>
    <property type="evidence" value="ECO:0007669"/>
    <property type="project" value="TreeGrafter"/>
</dbReference>
<dbReference type="PANTHER" id="PTHR10005">
    <property type="entry name" value="SKI ONCOGENE-RELATED"/>
    <property type="match status" value="1"/>
</dbReference>
<dbReference type="Pfam" id="PF02437">
    <property type="entry name" value="Ski_Sno_DHD"/>
    <property type="match status" value="1"/>
</dbReference>
<proteinExistence type="inferred from homology"/>
<feature type="compositionally biased region" description="Basic and acidic residues" evidence="2">
    <location>
        <begin position="226"/>
        <end position="248"/>
    </location>
</feature>
<feature type="compositionally biased region" description="Polar residues" evidence="2">
    <location>
        <begin position="249"/>
        <end position="275"/>
    </location>
</feature>
<evidence type="ECO:0000313" key="4">
    <source>
        <dbReference type="EMBL" id="MDE48133.1"/>
    </source>
</evidence>
<dbReference type="GO" id="GO:0030514">
    <property type="term" value="P:negative regulation of BMP signaling pathway"/>
    <property type="evidence" value="ECO:0007669"/>
    <property type="project" value="TreeGrafter"/>
</dbReference>
<dbReference type="SUPFAM" id="SSF46955">
    <property type="entry name" value="Putative DNA-binding domain"/>
    <property type="match status" value="1"/>
</dbReference>
<dbReference type="SUPFAM" id="SSF63763">
    <property type="entry name" value="SAND domain-like"/>
    <property type="match status" value="1"/>
</dbReference>
<dbReference type="InterPro" id="IPR037000">
    <property type="entry name" value="Ski_DNA-bd_sf"/>
</dbReference>
<dbReference type="InterPro" id="IPR003380">
    <property type="entry name" value="SKI/SNO/DAC"/>
</dbReference>
<dbReference type="InterPro" id="IPR023216">
    <property type="entry name" value="Tscrpt_reg_SKI_SnoN"/>
</dbReference>
<dbReference type="GO" id="GO:0005634">
    <property type="term" value="C:nucleus"/>
    <property type="evidence" value="ECO:0007669"/>
    <property type="project" value="TreeGrafter"/>
</dbReference>
<organism evidence="4">
    <name type="scientific">Aceria tosichella</name>
    <name type="common">wheat curl mite</name>
    <dbReference type="NCBI Taxonomy" id="561515"/>
    <lineage>
        <taxon>Eukaryota</taxon>
        <taxon>Metazoa</taxon>
        <taxon>Ecdysozoa</taxon>
        <taxon>Arthropoda</taxon>
        <taxon>Chelicerata</taxon>
        <taxon>Arachnida</taxon>
        <taxon>Acari</taxon>
        <taxon>Acariformes</taxon>
        <taxon>Trombidiformes</taxon>
        <taxon>Prostigmata</taxon>
        <taxon>Eupodina</taxon>
        <taxon>Eriophyoidea</taxon>
        <taxon>Eriophyidae</taxon>
        <taxon>Eriophyinae</taxon>
        <taxon>Aceriini</taxon>
        <taxon>Aceria</taxon>
    </lineage>
</organism>
<dbReference type="SMART" id="SM01046">
    <property type="entry name" value="c-SKI_SMAD_bind"/>
    <property type="match status" value="1"/>
</dbReference>
<dbReference type="GO" id="GO:0000981">
    <property type="term" value="F:DNA-binding transcription factor activity, RNA polymerase II-specific"/>
    <property type="evidence" value="ECO:0007669"/>
    <property type="project" value="TreeGrafter"/>
</dbReference>